<dbReference type="AlphaFoldDB" id="A0A9D1MY77"/>
<dbReference type="Pfam" id="PF00535">
    <property type="entry name" value="Glycos_transf_2"/>
    <property type="match status" value="1"/>
</dbReference>
<evidence type="ECO:0000256" key="1">
    <source>
        <dbReference type="ARBA" id="ARBA00022676"/>
    </source>
</evidence>
<dbReference type="EMBL" id="DVOD01000007">
    <property type="protein sequence ID" value="HIU91620.1"/>
    <property type="molecule type" value="Genomic_DNA"/>
</dbReference>
<dbReference type="PANTHER" id="PTHR22916:SF51">
    <property type="entry name" value="GLYCOSYLTRANSFERASE EPSH-RELATED"/>
    <property type="match status" value="1"/>
</dbReference>
<dbReference type="InterPro" id="IPR029044">
    <property type="entry name" value="Nucleotide-diphossugar_trans"/>
</dbReference>
<evidence type="ECO:0000313" key="5">
    <source>
        <dbReference type="Proteomes" id="UP000886748"/>
    </source>
</evidence>
<organism evidence="4 5">
    <name type="scientific">Candidatus Limenecus avicola</name>
    <dbReference type="NCBI Taxonomy" id="2840847"/>
    <lineage>
        <taxon>Bacteria</taxon>
        <taxon>Bacillati</taxon>
        <taxon>Bacillota</taxon>
        <taxon>Clostridia</taxon>
        <taxon>Eubacteriales</taxon>
        <taxon>Clostridiaceae</taxon>
        <taxon>Clostridiaceae incertae sedis</taxon>
        <taxon>Candidatus Limenecus</taxon>
    </lineage>
</organism>
<dbReference type="SUPFAM" id="SSF53448">
    <property type="entry name" value="Nucleotide-diphospho-sugar transferases"/>
    <property type="match status" value="1"/>
</dbReference>
<keyword evidence="1" id="KW-0328">Glycosyltransferase</keyword>
<proteinExistence type="predicted"/>
<dbReference type="Proteomes" id="UP000886748">
    <property type="component" value="Unassembled WGS sequence"/>
</dbReference>
<accession>A0A9D1MY77</accession>
<evidence type="ECO:0000259" key="3">
    <source>
        <dbReference type="Pfam" id="PF00535"/>
    </source>
</evidence>
<gene>
    <name evidence="4" type="ORF">IAD26_00650</name>
</gene>
<dbReference type="InterPro" id="IPR001173">
    <property type="entry name" value="Glyco_trans_2-like"/>
</dbReference>
<dbReference type="Gene3D" id="3.90.550.10">
    <property type="entry name" value="Spore Coat Polysaccharide Biosynthesis Protein SpsA, Chain A"/>
    <property type="match status" value="1"/>
</dbReference>
<dbReference type="CDD" id="cd00761">
    <property type="entry name" value="Glyco_tranf_GTA_type"/>
    <property type="match status" value="1"/>
</dbReference>
<feature type="domain" description="Glycosyltransferase 2-like" evidence="3">
    <location>
        <begin position="8"/>
        <end position="168"/>
    </location>
</feature>
<protein>
    <submittedName>
        <fullName evidence="4">Glycosyltransferase family 2 protein</fullName>
    </submittedName>
</protein>
<comment type="caution">
    <text evidence="4">The sequence shown here is derived from an EMBL/GenBank/DDBJ whole genome shotgun (WGS) entry which is preliminary data.</text>
</comment>
<name>A0A9D1MY77_9CLOT</name>
<dbReference type="GO" id="GO:0016757">
    <property type="term" value="F:glycosyltransferase activity"/>
    <property type="evidence" value="ECO:0007669"/>
    <property type="project" value="UniProtKB-KW"/>
</dbReference>
<dbReference type="PANTHER" id="PTHR22916">
    <property type="entry name" value="GLYCOSYLTRANSFERASE"/>
    <property type="match status" value="1"/>
</dbReference>
<evidence type="ECO:0000256" key="2">
    <source>
        <dbReference type="ARBA" id="ARBA00022679"/>
    </source>
</evidence>
<evidence type="ECO:0000313" key="4">
    <source>
        <dbReference type="EMBL" id="HIU91620.1"/>
    </source>
</evidence>
<reference evidence="4" key="1">
    <citation type="submission" date="2020-10" db="EMBL/GenBank/DDBJ databases">
        <authorList>
            <person name="Gilroy R."/>
        </authorList>
    </citation>
    <scope>NUCLEOTIDE SEQUENCE</scope>
    <source>
        <strain evidence="4">CHK154-7741</strain>
    </source>
</reference>
<keyword evidence="2" id="KW-0808">Transferase</keyword>
<reference evidence="4" key="2">
    <citation type="journal article" date="2021" name="PeerJ">
        <title>Extensive microbial diversity within the chicken gut microbiome revealed by metagenomics and culture.</title>
        <authorList>
            <person name="Gilroy R."/>
            <person name="Ravi A."/>
            <person name="Getino M."/>
            <person name="Pursley I."/>
            <person name="Horton D.L."/>
            <person name="Alikhan N.F."/>
            <person name="Baker D."/>
            <person name="Gharbi K."/>
            <person name="Hall N."/>
            <person name="Watson M."/>
            <person name="Adriaenssens E.M."/>
            <person name="Foster-Nyarko E."/>
            <person name="Jarju S."/>
            <person name="Secka A."/>
            <person name="Antonio M."/>
            <person name="Oren A."/>
            <person name="Chaudhuri R.R."/>
            <person name="La Ragione R."/>
            <person name="Hildebrand F."/>
            <person name="Pallen M.J."/>
        </authorList>
    </citation>
    <scope>NUCLEOTIDE SEQUENCE</scope>
    <source>
        <strain evidence="4">CHK154-7741</strain>
    </source>
</reference>
<sequence length="326" mass="38207">MSENSLISIIIPVYNAQDYIAKCLDSLICQSYKNIEIICVDDCSTDQSLNIINDYAKKDSRLKVFSTGQNSGPATARNMGLDNSQGEFIMFCDNDDTYSQNMCELMLNAANKYDAELVTCKSNIENSSLDKELANYINSNPEGNIKLNDCIKHSINVLLWNKIYRKSIIDKYDIRFPDGVSAEDDAFIMQYVSVISKYCGLKLYLYNHLFRTTSYTNTIGRAKAAEKKFDKIKIIKNMYDFLIKHDIFDSQEEYFKNRTKAELIYMFSYNKEPGDKETIIRLYNDFVKNAQHLDYKKYNYHCFYKRLYKRLNPFRLCLLINKCYWF</sequence>